<reference evidence="1 2" key="1">
    <citation type="submission" date="2020-04" db="EMBL/GenBank/DDBJ databases">
        <title>MicrobeNet Type strains.</title>
        <authorList>
            <person name="Nicholson A.C."/>
        </authorList>
    </citation>
    <scope>NUCLEOTIDE SEQUENCE [LARGE SCALE GENOMIC DNA]</scope>
    <source>
        <strain evidence="1 2">ATCC BAA-789</strain>
    </source>
</reference>
<sequence length="235" mass="23425">MTALASILVAVTAALVAWCRRGSAARIDGVARPRAVGSSSRDRRGGDAGVPLDRLVTEVATMLRAGAPPASAWARVGVLADMSGVPDAQALRARCADGAEQGWARVLARSARAPSPDRHVVGVVAGCRVAADVGASLAPVLDGVAAAVVRAREGEARRAAALAGPRATARLLGWLPVGGLGVAVLMGAGPGSSGAGQGVTTVAIGAGALLMLAGRAWTRRLVREAAGARGRRVSS</sequence>
<dbReference type="Proteomes" id="UP000774283">
    <property type="component" value="Unassembled WGS sequence"/>
</dbReference>
<gene>
    <name evidence="1" type="ORF">HF995_12090</name>
</gene>
<comment type="caution">
    <text evidence="1">The sequence shown here is derived from an EMBL/GenBank/DDBJ whole genome shotgun (WGS) entry which is preliminary data.</text>
</comment>
<dbReference type="RefSeq" id="WP_168448061.1">
    <property type="nucleotide sequence ID" value="NZ_JAAXOW010000004.1"/>
</dbReference>
<protein>
    <recommendedName>
        <fullName evidence="3">Type II secretion system protein GspF domain-containing protein</fullName>
    </recommendedName>
</protein>
<evidence type="ECO:0000313" key="2">
    <source>
        <dbReference type="Proteomes" id="UP000774283"/>
    </source>
</evidence>
<proteinExistence type="predicted"/>
<accession>A0A9X5FDA5</accession>
<dbReference type="AlphaFoldDB" id="A0A9X5FDA5"/>
<organism evidence="1 2">
    <name type="scientific">Sanguibacter hominis ATCC BAA-789</name>
    <dbReference type="NCBI Taxonomy" id="1312740"/>
    <lineage>
        <taxon>Bacteria</taxon>
        <taxon>Bacillati</taxon>
        <taxon>Actinomycetota</taxon>
        <taxon>Actinomycetes</taxon>
        <taxon>Micrococcales</taxon>
        <taxon>Sanguibacteraceae</taxon>
        <taxon>Sanguibacter</taxon>
    </lineage>
</organism>
<evidence type="ECO:0000313" key="1">
    <source>
        <dbReference type="EMBL" id="NKX93999.1"/>
    </source>
</evidence>
<dbReference type="EMBL" id="JAAXOW010000004">
    <property type="protein sequence ID" value="NKX93999.1"/>
    <property type="molecule type" value="Genomic_DNA"/>
</dbReference>
<name>A0A9X5FDA5_9MICO</name>
<keyword evidence="2" id="KW-1185">Reference proteome</keyword>
<evidence type="ECO:0008006" key="3">
    <source>
        <dbReference type="Google" id="ProtNLM"/>
    </source>
</evidence>